<evidence type="ECO:0000313" key="4">
    <source>
        <dbReference type="Proteomes" id="UP001152523"/>
    </source>
</evidence>
<feature type="domain" description="Peptidase C1A papain C-terminal" evidence="1">
    <location>
        <begin position="63"/>
        <end position="219"/>
    </location>
</feature>
<organism evidence="3 4">
    <name type="scientific">Cuscuta epithymum</name>
    <dbReference type="NCBI Taxonomy" id="186058"/>
    <lineage>
        <taxon>Eukaryota</taxon>
        <taxon>Viridiplantae</taxon>
        <taxon>Streptophyta</taxon>
        <taxon>Embryophyta</taxon>
        <taxon>Tracheophyta</taxon>
        <taxon>Spermatophyta</taxon>
        <taxon>Magnoliopsida</taxon>
        <taxon>eudicotyledons</taxon>
        <taxon>Gunneridae</taxon>
        <taxon>Pentapetalae</taxon>
        <taxon>asterids</taxon>
        <taxon>lamiids</taxon>
        <taxon>Solanales</taxon>
        <taxon>Convolvulaceae</taxon>
        <taxon>Cuscuteae</taxon>
        <taxon>Cuscuta</taxon>
        <taxon>Cuscuta subgen. Cuscuta</taxon>
    </lineage>
</organism>
<evidence type="ECO:0000313" key="2">
    <source>
        <dbReference type="EMBL" id="CAH9110591.1"/>
    </source>
</evidence>
<reference evidence="3" key="1">
    <citation type="submission" date="2022-07" db="EMBL/GenBank/DDBJ databases">
        <authorList>
            <person name="Macas J."/>
            <person name="Novak P."/>
            <person name="Neumann P."/>
        </authorList>
    </citation>
    <scope>NUCLEOTIDE SEQUENCE</scope>
</reference>
<dbReference type="EMBL" id="CAMAPF010000173">
    <property type="protein sequence ID" value="CAH9110591.1"/>
    <property type="molecule type" value="Genomic_DNA"/>
</dbReference>
<dbReference type="GO" id="GO:0006508">
    <property type="term" value="P:proteolysis"/>
    <property type="evidence" value="ECO:0007669"/>
    <property type="project" value="InterPro"/>
</dbReference>
<name>A0AAV0F6G7_9ASTE</name>
<dbReference type="SUPFAM" id="SSF54001">
    <property type="entry name" value="Cysteine proteinases"/>
    <property type="match status" value="1"/>
</dbReference>
<dbReference type="AlphaFoldDB" id="A0AAV0F6G7"/>
<gene>
    <name evidence="2" type="ORF">CEPIT_LOCUS19177</name>
    <name evidence="3" type="ORF">CEPIT_LOCUS31179</name>
</gene>
<comment type="caution">
    <text evidence="3">The sequence shown here is derived from an EMBL/GenBank/DDBJ whole genome shotgun (WGS) entry which is preliminary data.</text>
</comment>
<sequence length="239" mass="27360">MAFIGCPHVQRSFSLTTRRGVLSPSPIVYDDYGACYAYAFAEVVGAVFGYEESRRNDTWPPTHTPLSARQLIDDMPRRYLDGDSENVSGIYTPRLELVVDYIKRYGIAREEDYAAALHNNNVVELDQIPRLRPRVLEDIIYYGDVHRHLRRYPLVASIDTHGDMLYHLQRHEIHSWRGEGNHMVILTGYGTIADQKVYEFKNSWGLGFASNGYGLVAREAVVDIWKPSNVELIQPAEQE</sequence>
<dbReference type="InterPro" id="IPR000668">
    <property type="entry name" value="Peptidase_C1A_C"/>
</dbReference>
<proteinExistence type="predicted"/>
<dbReference type="InterPro" id="IPR038765">
    <property type="entry name" value="Papain-like_cys_pep_sf"/>
</dbReference>
<keyword evidence="4" id="KW-1185">Reference proteome</keyword>
<dbReference type="Proteomes" id="UP001152523">
    <property type="component" value="Unassembled WGS sequence"/>
</dbReference>
<dbReference type="Gene3D" id="3.90.70.10">
    <property type="entry name" value="Cysteine proteinases"/>
    <property type="match status" value="1"/>
</dbReference>
<accession>A0AAV0F6G7</accession>
<dbReference type="GO" id="GO:0008234">
    <property type="term" value="F:cysteine-type peptidase activity"/>
    <property type="evidence" value="ECO:0007669"/>
    <property type="project" value="InterPro"/>
</dbReference>
<dbReference type="EMBL" id="CAMAPF010000964">
    <property type="protein sequence ID" value="CAH9131137.1"/>
    <property type="molecule type" value="Genomic_DNA"/>
</dbReference>
<protein>
    <recommendedName>
        <fullName evidence="1">Peptidase C1A papain C-terminal domain-containing protein</fullName>
    </recommendedName>
</protein>
<dbReference type="Pfam" id="PF00112">
    <property type="entry name" value="Peptidase_C1"/>
    <property type="match status" value="1"/>
</dbReference>
<evidence type="ECO:0000259" key="1">
    <source>
        <dbReference type="Pfam" id="PF00112"/>
    </source>
</evidence>
<evidence type="ECO:0000313" key="3">
    <source>
        <dbReference type="EMBL" id="CAH9131137.1"/>
    </source>
</evidence>